<organism evidence="1 2">
    <name type="scientific">Streptomyces zagrosensis</name>
    <dbReference type="NCBI Taxonomy" id="1042984"/>
    <lineage>
        <taxon>Bacteria</taxon>
        <taxon>Bacillati</taxon>
        <taxon>Actinomycetota</taxon>
        <taxon>Actinomycetes</taxon>
        <taxon>Kitasatosporales</taxon>
        <taxon>Streptomycetaceae</taxon>
        <taxon>Streptomyces</taxon>
    </lineage>
</organism>
<gene>
    <name evidence="1" type="ORF">FHS42_001010</name>
</gene>
<comment type="caution">
    <text evidence="1">The sequence shown here is derived from an EMBL/GenBank/DDBJ whole genome shotgun (WGS) entry which is preliminary data.</text>
</comment>
<proteinExistence type="predicted"/>
<dbReference type="Proteomes" id="UP000588098">
    <property type="component" value="Unassembled WGS sequence"/>
</dbReference>
<evidence type="ECO:0000313" key="1">
    <source>
        <dbReference type="EMBL" id="MBB5933984.1"/>
    </source>
</evidence>
<evidence type="ECO:0000313" key="2">
    <source>
        <dbReference type="Proteomes" id="UP000588098"/>
    </source>
</evidence>
<dbReference type="EMBL" id="JACHJL010000002">
    <property type="protein sequence ID" value="MBB5933984.1"/>
    <property type="molecule type" value="Genomic_DNA"/>
</dbReference>
<keyword evidence="2" id="KW-1185">Reference proteome</keyword>
<accession>A0A7W9Q5X3</accession>
<name>A0A7W9Q5X3_9ACTN</name>
<dbReference type="RefSeq" id="WP_184569284.1">
    <property type="nucleotide sequence ID" value="NZ_JACHJL010000002.1"/>
</dbReference>
<dbReference type="AlphaFoldDB" id="A0A7W9Q5X3"/>
<reference evidence="1 2" key="1">
    <citation type="submission" date="2020-08" db="EMBL/GenBank/DDBJ databases">
        <title>Genomic Encyclopedia of Type Strains, Phase III (KMG-III): the genomes of soil and plant-associated and newly described type strains.</title>
        <authorList>
            <person name="Whitman W."/>
        </authorList>
    </citation>
    <scope>NUCLEOTIDE SEQUENCE [LARGE SCALE GENOMIC DNA]</scope>
    <source>
        <strain evidence="1 2">CECT 8305</strain>
    </source>
</reference>
<sequence length="67" mass="7396">MSDQVVMSLKIYRKSPGSPPRAVRSTVVRIDTNAVTRSDLEAANRGMWPPCRCERHRDANGGEGGVR</sequence>
<protein>
    <submittedName>
        <fullName evidence="1">Uncharacterized protein</fullName>
    </submittedName>
</protein>